<dbReference type="EMBL" id="QYUM01000003">
    <property type="protein sequence ID" value="RJF90600.1"/>
    <property type="molecule type" value="Genomic_DNA"/>
</dbReference>
<comment type="caution">
    <text evidence="3">The sequence shown here is derived from an EMBL/GenBank/DDBJ whole genome shotgun (WGS) entry which is preliminary data.</text>
</comment>
<dbReference type="AlphaFoldDB" id="A0A418WKQ6"/>
<evidence type="ECO:0000259" key="2">
    <source>
        <dbReference type="PROSITE" id="PS51819"/>
    </source>
</evidence>
<dbReference type="PROSITE" id="PS51819">
    <property type="entry name" value="VOC"/>
    <property type="match status" value="1"/>
</dbReference>
<feature type="domain" description="VOC" evidence="2">
    <location>
        <begin position="35"/>
        <end position="185"/>
    </location>
</feature>
<dbReference type="InterPro" id="IPR037523">
    <property type="entry name" value="VOC_core"/>
</dbReference>
<proteinExistence type="predicted"/>
<sequence>MSPTLLALLMASPAPAAPPRSALGIEAHEQQAPTDVRRVTLIVRDMENSLQLYRDVVGLKVNYDAVVETSGVALPAGEPGAKARLVLLNGNDPWIGWIGLMQWIDPPLADPGPYPRRMGPGGHVIVMNTDDVEGRCAAAAKVRGVTTTSAPRNQIYPGRNGGPPIHVLGCNFFDPDGTLIEMNQIQPSPAR</sequence>
<evidence type="ECO:0000313" key="3">
    <source>
        <dbReference type="EMBL" id="RJF90600.1"/>
    </source>
</evidence>
<gene>
    <name evidence="3" type="ORF">D3876_10260</name>
</gene>
<keyword evidence="4" id="KW-1185">Reference proteome</keyword>
<dbReference type="Pfam" id="PF00903">
    <property type="entry name" value="Glyoxalase"/>
    <property type="match status" value="1"/>
</dbReference>
<feature type="chain" id="PRO_5019250386" evidence="1">
    <location>
        <begin position="17"/>
        <end position="191"/>
    </location>
</feature>
<evidence type="ECO:0000313" key="4">
    <source>
        <dbReference type="Proteomes" id="UP000286100"/>
    </source>
</evidence>
<dbReference type="SUPFAM" id="SSF54593">
    <property type="entry name" value="Glyoxalase/Bleomycin resistance protein/Dihydroxybiphenyl dioxygenase"/>
    <property type="match status" value="1"/>
</dbReference>
<dbReference type="Proteomes" id="UP000286100">
    <property type="component" value="Unassembled WGS sequence"/>
</dbReference>
<dbReference type="OrthoDB" id="108351at2"/>
<evidence type="ECO:0000256" key="1">
    <source>
        <dbReference type="SAM" id="SignalP"/>
    </source>
</evidence>
<feature type="signal peptide" evidence="1">
    <location>
        <begin position="1"/>
        <end position="16"/>
    </location>
</feature>
<keyword evidence="1" id="KW-0732">Signal</keyword>
<name>A0A418WKQ6_9SPHN</name>
<accession>A0A418WKQ6</accession>
<organism evidence="3 4">
    <name type="scientific">Sphingomonas cavernae</name>
    <dbReference type="NCBI Taxonomy" id="2320861"/>
    <lineage>
        <taxon>Bacteria</taxon>
        <taxon>Pseudomonadati</taxon>
        <taxon>Pseudomonadota</taxon>
        <taxon>Alphaproteobacteria</taxon>
        <taxon>Sphingomonadales</taxon>
        <taxon>Sphingomonadaceae</taxon>
        <taxon>Sphingomonas</taxon>
    </lineage>
</organism>
<protein>
    <submittedName>
        <fullName evidence="3">VOC family protein</fullName>
    </submittedName>
</protein>
<dbReference type="InterPro" id="IPR029068">
    <property type="entry name" value="Glyas_Bleomycin-R_OHBP_Dase"/>
</dbReference>
<dbReference type="InterPro" id="IPR004360">
    <property type="entry name" value="Glyas_Fos-R_dOase_dom"/>
</dbReference>
<dbReference type="Gene3D" id="3.10.180.10">
    <property type="entry name" value="2,3-Dihydroxybiphenyl 1,2-Dioxygenase, domain 1"/>
    <property type="match status" value="1"/>
</dbReference>
<reference evidence="3 4" key="1">
    <citation type="submission" date="2018-09" db="EMBL/GenBank/DDBJ databases">
        <authorList>
            <person name="Zhu H."/>
        </authorList>
    </citation>
    <scope>NUCLEOTIDE SEQUENCE [LARGE SCALE GENOMIC DNA]</scope>
    <source>
        <strain evidence="3 4">K2R01-6</strain>
    </source>
</reference>